<dbReference type="Proteomes" id="UP000625033">
    <property type="component" value="Unassembled WGS sequence"/>
</dbReference>
<reference evidence="1" key="1">
    <citation type="submission" date="2020-11" db="EMBL/GenBank/DDBJ databases">
        <title>Sequencing the genomes of 1000 actinobacteria strains.</title>
        <authorList>
            <person name="Klenk H.-P."/>
        </authorList>
    </citation>
    <scope>NUCLEOTIDE SEQUENCE</scope>
    <source>
        <strain evidence="1">DSM 26152</strain>
    </source>
</reference>
<protein>
    <submittedName>
        <fullName evidence="1">Uncharacterized protein</fullName>
    </submittedName>
</protein>
<evidence type="ECO:0000313" key="2">
    <source>
        <dbReference type="Proteomes" id="UP000625033"/>
    </source>
</evidence>
<accession>A0A931DCN9</accession>
<dbReference type="AlphaFoldDB" id="A0A931DCN9"/>
<comment type="caution">
    <text evidence="1">The sequence shown here is derived from an EMBL/GenBank/DDBJ whole genome shotgun (WGS) entry which is preliminary data.</text>
</comment>
<evidence type="ECO:0000313" key="1">
    <source>
        <dbReference type="EMBL" id="MBG6084428.1"/>
    </source>
</evidence>
<name>A0A931DCN9_9MICC</name>
<sequence>MDSVKSGVPASQWCAGHPTAQKKGFLARLLGR</sequence>
<gene>
    <name evidence="1" type="ORF">IW252_001195</name>
</gene>
<dbReference type="EMBL" id="JADOTZ010000001">
    <property type="protein sequence ID" value="MBG6084428.1"/>
    <property type="molecule type" value="Genomic_DNA"/>
</dbReference>
<keyword evidence="2" id="KW-1185">Reference proteome</keyword>
<organism evidence="1 2">
    <name type="scientific">Zhihengliuella flava</name>
    <dbReference type="NCBI Taxonomy" id="1285193"/>
    <lineage>
        <taxon>Bacteria</taxon>
        <taxon>Bacillati</taxon>
        <taxon>Actinomycetota</taxon>
        <taxon>Actinomycetes</taxon>
        <taxon>Micrococcales</taxon>
        <taxon>Micrococcaceae</taxon>
        <taxon>Zhihengliuella</taxon>
    </lineage>
</organism>
<proteinExistence type="predicted"/>